<dbReference type="SUPFAM" id="SSF53850">
    <property type="entry name" value="Periplasmic binding protein-like II"/>
    <property type="match status" value="1"/>
</dbReference>
<evidence type="ECO:0000256" key="1">
    <source>
        <dbReference type="ARBA" id="ARBA00022729"/>
    </source>
</evidence>
<name>A0A061AIN0_9MOLU</name>
<dbReference type="PANTHER" id="PTHR35936">
    <property type="entry name" value="MEMBRANE-BOUND LYTIC MUREIN TRANSGLYCOSYLASE F"/>
    <property type="match status" value="1"/>
</dbReference>
<dbReference type="PANTHER" id="PTHR35936:SF17">
    <property type="entry name" value="ARGININE-BINDING EXTRACELLULAR PROTEIN ARTP"/>
    <property type="match status" value="1"/>
</dbReference>
<reference evidence="5" key="1">
    <citation type="submission" date="2014-05" db="EMBL/GenBank/DDBJ databases">
        <authorList>
            <person name="Kube M."/>
        </authorList>
    </citation>
    <scope>NUCLEOTIDE SEQUENCE [LARGE SCALE GENOMIC DNA]</scope>
</reference>
<dbReference type="Gene3D" id="3.40.190.10">
    <property type="entry name" value="Periplasmic binding protein-like II"/>
    <property type="match status" value="2"/>
</dbReference>
<dbReference type="RefSeq" id="WP_052670137.1">
    <property type="nucleotide sequence ID" value="NZ_FUZK01000004.1"/>
</dbReference>
<dbReference type="SMART" id="SM00062">
    <property type="entry name" value="PBPb"/>
    <property type="match status" value="1"/>
</dbReference>
<dbReference type="AlphaFoldDB" id="A0A061AIN0"/>
<evidence type="ECO:0000313" key="4">
    <source>
        <dbReference type="EMBL" id="CDR31491.1"/>
    </source>
</evidence>
<accession>A0A061AIN0</accession>
<organism evidence="4 5">
    <name type="scientific">Acholeplasma oculi</name>
    <dbReference type="NCBI Taxonomy" id="35623"/>
    <lineage>
        <taxon>Bacteria</taxon>
        <taxon>Bacillati</taxon>
        <taxon>Mycoplasmatota</taxon>
        <taxon>Mollicutes</taxon>
        <taxon>Acholeplasmatales</taxon>
        <taxon>Acholeplasmataceae</taxon>
        <taxon>Acholeplasma</taxon>
    </lineage>
</organism>
<dbReference type="EMBL" id="LK028559">
    <property type="protein sequence ID" value="CDR31491.1"/>
    <property type="molecule type" value="Genomic_DNA"/>
</dbReference>
<keyword evidence="1 2" id="KW-0732">Signal</keyword>
<dbReference type="FunCoup" id="A0A061AIN0">
    <property type="interactions" value="55"/>
</dbReference>
<keyword evidence="5" id="KW-1185">Reference proteome</keyword>
<dbReference type="Proteomes" id="UP000032434">
    <property type="component" value="Chromosome 1"/>
</dbReference>
<dbReference type="PROSITE" id="PS51257">
    <property type="entry name" value="PROKAR_LIPOPROTEIN"/>
    <property type="match status" value="1"/>
</dbReference>
<dbReference type="HOGENOM" id="CLU_019602_18_2_14"/>
<evidence type="ECO:0000256" key="2">
    <source>
        <dbReference type="SAM" id="SignalP"/>
    </source>
</evidence>
<dbReference type="InParanoid" id="A0A061AIN0"/>
<evidence type="ECO:0000313" key="5">
    <source>
        <dbReference type="Proteomes" id="UP000032434"/>
    </source>
</evidence>
<evidence type="ECO:0000259" key="3">
    <source>
        <dbReference type="SMART" id="SM00062"/>
    </source>
</evidence>
<feature type="domain" description="Solute-binding protein family 3/N-terminal" evidence="3">
    <location>
        <begin position="36"/>
        <end position="262"/>
    </location>
</feature>
<dbReference type="STRING" id="35623.Aocu_14180"/>
<gene>
    <name evidence="4" type="ORF">Aocu_14180</name>
</gene>
<protein>
    <submittedName>
        <fullName evidence="4">Amino acid ABC transporter, extracellular solute-binding protein</fullName>
    </submittedName>
</protein>
<dbReference type="Pfam" id="PF00497">
    <property type="entry name" value="SBP_bac_3"/>
    <property type="match status" value="1"/>
</dbReference>
<proteinExistence type="predicted"/>
<feature type="signal peptide" evidence="2">
    <location>
        <begin position="1"/>
        <end position="18"/>
    </location>
</feature>
<dbReference type="OrthoDB" id="9774451at2"/>
<dbReference type="PATRIC" id="fig|35623.3.peg.1419"/>
<dbReference type="KEGG" id="aoc:Aocu_14180"/>
<dbReference type="InterPro" id="IPR001638">
    <property type="entry name" value="Solute-binding_3/MltF_N"/>
</dbReference>
<feature type="chain" id="PRO_5001598630" evidence="2">
    <location>
        <begin position="19"/>
        <end position="265"/>
    </location>
</feature>
<sequence length="265" mass="29330">MKKILLSMMMVAVFLLVACSESNVYTYILDESYDGFITLGTSADYPPYEWPMNVDGKQQIVGIDIEIAKHIATALNKNLKVVNKGFDFLLEDLDQGKVDFVLAGMTPTEERMEIVDFSKVYYEAIQVVLIQEVNKDLYTSFDSLNQSTIRIGAQTGSIQKDLAETFTNATKQYIQTIPDLVLRLSEGQIEALIVEKPVADGYISNIEGLYIADFLIGDPDGGSAVAVKKGNSELLEVINDVIDELITSGEMDRIVEEMILLNSGS</sequence>